<evidence type="ECO:0000313" key="2">
    <source>
        <dbReference type="Proteomes" id="UP000319209"/>
    </source>
</evidence>
<dbReference type="EMBL" id="CP041637">
    <property type="protein sequence ID" value="QDO94670.1"/>
    <property type="molecule type" value="Genomic_DNA"/>
</dbReference>
<dbReference type="KEGG" id="fop:FNB79_12105"/>
<dbReference type="AlphaFoldDB" id="A0A516GTF5"/>
<evidence type="ECO:0000313" key="1">
    <source>
        <dbReference type="EMBL" id="QDO94670.1"/>
    </source>
</evidence>
<dbReference type="RefSeq" id="WP_143381549.1">
    <property type="nucleotide sequence ID" value="NZ_CP041637.1"/>
</dbReference>
<proteinExistence type="predicted"/>
<sequence>MREHLLTSILILILLVSCKQTETKKAEIVEQNATIELKTETEKKVEENIAEEQFVENDSLAFAFESELENYALKSSLFKIELKPYQNHHDKSVIDTMKTLTFDKTKLEFYKAKSWESIIGGIIKNPEIKFIDSLNIGINKRTLENILKTKIESDKVTLGNLEQTSLFFFQFENGILESIKFEGYFD</sequence>
<dbReference type="PROSITE" id="PS51257">
    <property type="entry name" value="PROKAR_LIPOPROTEIN"/>
    <property type="match status" value="1"/>
</dbReference>
<name>A0A516GTF5_9FLAO</name>
<reference evidence="1 2" key="1">
    <citation type="submission" date="2019-07" db="EMBL/GenBank/DDBJ databases">
        <title>Genome sequencing for Formosa sp. PS13.</title>
        <authorList>
            <person name="Park S.-J."/>
        </authorList>
    </citation>
    <scope>NUCLEOTIDE SEQUENCE [LARGE SCALE GENOMIC DNA]</scope>
    <source>
        <strain evidence="1 2">PS13</strain>
    </source>
</reference>
<protein>
    <submittedName>
        <fullName evidence="1">Uncharacterized protein</fullName>
    </submittedName>
</protein>
<dbReference type="OrthoDB" id="1447344at2"/>
<accession>A0A516GTF5</accession>
<dbReference type="Proteomes" id="UP000319209">
    <property type="component" value="Chromosome"/>
</dbReference>
<keyword evidence="2" id="KW-1185">Reference proteome</keyword>
<gene>
    <name evidence="1" type="ORF">FNB79_12105</name>
</gene>
<organism evidence="1 2">
    <name type="scientific">Formosa sediminum</name>
    <dbReference type="NCBI Taxonomy" id="2594004"/>
    <lineage>
        <taxon>Bacteria</taxon>
        <taxon>Pseudomonadati</taxon>
        <taxon>Bacteroidota</taxon>
        <taxon>Flavobacteriia</taxon>
        <taxon>Flavobacteriales</taxon>
        <taxon>Flavobacteriaceae</taxon>
        <taxon>Formosa</taxon>
    </lineage>
</organism>